<dbReference type="GO" id="GO:0032259">
    <property type="term" value="P:methylation"/>
    <property type="evidence" value="ECO:0007669"/>
    <property type="project" value="UniProtKB-KW"/>
</dbReference>
<dbReference type="AlphaFoldDB" id="A0A3R8LQW8"/>
<comment type="caution">
    <text evidence="8">The sequence shown here is derived from an EMBL/GenBank/DDBJ whole genome shotgun (WGS) entry which is preliminary data.</text>
</comment>
<feature type="binding site" evidence="6">
    <location>
        <position position="200"/>
    </location>
    <ligand>
        <name>S-adenosyl-L-methionine</name>
        <dbReference type="ChEBI" id="CHEBI:59789"/>
    </ligand>
</feature>
<evidence type="ECO:0000256" key="4">
    <source>
        <dbReference type="ARBA" id="ARBA00022679"/>
    </source>
</evidence>
<proteinExistence type="inferred from homology"/>
<feature type="binding site" evidence="6">
    <location>
        <position position="221"/>
    </location>
    <ligand>
        <name>S-adenosyl-L-methionine</name>
        <dbReference type="ChEBI" id="CHEBI:59789"/>
    </ligand>
</feature>
<feature type="compositionally biased region" description="Low complexity" evidence="7">
    <location>
        <begin position="94"/>
        <end position="104"/>
    </location>
</feature>
<comment type="subcellular location">
    <subcellularLocation>
        <location evidence="6">Cytoplasm</location>
    </subcellularLocation>
</comment>
<dbReference type="OrthoDB" id="9785995at2"/>
<feature type="region of interest" description="Disordered" evidence="7">
    <location>
        <begin position="31"/>
        <end position="52"/>
    </location>
</feature>
<dbReference type="InterPro" id="IPR029063">
    <property type="entry name" value="SAM-dependent_MTases_sf"/>
</dbReference>
<feature type="region of interest" description="Disordered" evidence="7">
    <location>
        <begin position="82"/>
        <end position="104"/>
    </location>
</feature>
<evidence type="ECO:0000256" key="2">
    <source>
        <dbReference type="ARBA" id="ARBA00022490"/>
    </source>
</evidence>
<evidence type="ECO:0000313" key="9">
    <source>
        <dbReference type="Proteomes" id="UP000270261"/>
    </source>
</evidence>
<feature type="binding site" evidence="6">
    <location>
        <position position="243"/>
    </location>
    <ligand>
        <name>S-adenosyl-L-methionine</name>
        <dbReference type="ChEBI" id="CHEBI:59789"/>
    </ligand>
</feature>
<keyword evidence="5 6" id="KW-0949">S-adenosyl-L-methionine</keyword>
<dbReference type="GO" id="GO:0005840">
    <property type="term" value="C:ribosome"/>
    <property type="evidence" value="ECO:0007669"/>
    <property type="project" value="UniProtKB-KW"/>
</dbReference>
<keyword evidence="2 6" id="KW-0963">Cytoplasm</keyword>
<gene>
    <name evidence="6" type="primary">prmA</name>
    <name evidence="8" type="ORF">EHV23_00200</name>
</gene>
<evidence type="ECO:0000256" key="5">
    <source>
        <dbReference type="ARBA" id="ARBA00022691"/>
    </source>
</evidence>
<keyword evidence="9" id="KW-1185">Reference proteome</keyword>
<sequence>MTQTWTEITLEVDKDEAEAWADALLEAGALSVQAEDADADSPDEQPLFGEPVPAGLPGTGDGYLPQTFGWKRTRLAVLFDGSEAQSAGAPNPPAATGTPETASTAAAAPASVAVLPDHIQAVLDEAATALQKPLPAVLATRRVDDQDWVRITQAQFDPIPVGQRLLILPSWHAAEAQPGHREALIIDPGLAFGTGSHPTTRMCLEWLDEHDVAGLRVIDYGCGSGILAIAAARLGAAEVIGIDIDPQAVLSTTENARINRVQVTALDGNAALPAPAQLVVANILSTPLKLLAPILSSLVAPGGRLVLSGVLERQIDEVARHYDPVLQVHAWRTRDGWACLTGSRPV</sequence>
<organism evidence="8 9">
    <name type="scientific">Lautropia dentalis</name>
    <dbReference type="NCBI Taxonomy" id="2490857"/>
    <lineage>
        <taxon>Bacteria</taxon>
        <taxon>Pseudomonadati</taxon>
        <taxon>Pseudomonadota</taxon>
        <taxon>Betaproteobacteria</taxon>
        <taxon>Burkholderiales</taxon>
        <taxon>Burkholderiaceae</taxon>
        <taxon>Lautropia</taxon>
    </lineage>
</organism>
<dbReference type="HAMAP" id="MF_00735">
    <property type="entry name" value="Methyltr_PrmA"/>
    <property type="match status" value="1"/>
</dbReference>
<dbReference type="Gene3D" id="3.40.50.150">
    <property type="entry name" value="Vaccinia Virus protein VP39"/>
    <property type="match status" value="1"/>
</dbReference>
<protein>
    <recommendedName>
        <fullName evidence="6">Ribosomal protein L11 methyltransferase</fullName>
        <shortName evidence="6">L11 Mtase</shortName>
        <ecNumber evidence="6">2.1.1.-</ecNumber>
    </recommendedName>
</protein>
<dbReference type="InterPro" id="IPR004498">
    <property type="entry name" value="Ribosomal_PrmA_MeTrfase"/>
</dbReference>
<dbReference type="EMBL" id="RRUE01000001">
    <property type="protein sequence ID" value="RRN44762.1"/>
    <property type="molecule type" value="Genomic_DNA"/>
</dbReference>
<dbReference type="EC" id="2.1.1.-" evidence="6"/>
<evidence type="ECO:0000256" key="6">
    <source>
        <dbReference type="HAMAP-Rule" id="MF_00735"/>
    </source>
</evidence>
<dbReference type="PIRSF" id="PIRSF000401">
    <property type="entry name" value="RPL11_MTase"/>
    <property type="match status" value="1"/>
</dbReference>
<dbReference type="Proteomes" id="UP000270261">
    <property type="component" value="Unassembled WGS sequence"/>
</dbReference>
<feature type="binding site" evidence="6">
    <location>
        <position position="282"/>
    </location>
    <ligand>
        <name>S-adenosyl-L-methionine</name>
        <dbReference type="ChEBI" id="CHEBI:59789"/>
    </ligand>
</feature>
<dbReference type="SUPFAM" id="SSF53335">
    <property type="entry name" value="S-adenosyl-L-methionine-dependent methyltransferases"/>
    <property type="match status" value="1"/>
</dbReference>
<evidence type="ECO:0000256" key="1">
    <source>
        <dbReference type="ARBA" id="ARBA00009741"/>
    </source>
</evidence>
<keyword evidence="8" id="KW-0689">Ribosomal protein</keyword>
<name>A0A3R8LQW8_9BURK</name>
<dbReference type="CDD" id="cd02440">
    <property type="entry name" value="AdoMet_MTases"/>
    <property type="match status" value="1"/>
</dbReference>
<comment type="similarity">
    <text evidence="1 6">Belongs to the methyltransferase superfamily. PrmA family.</text>
</comment>
<dbReference type="RefSeq" id="WP_125094181.1">
    <property type="nucleotide sequence ID" value="NZ_RRUE01000001.1"/>
</dbReference>
<reference evidence="8 9" key="1">
    <citation type="submission" date="2018-11" db="EMBL/GenBank/DDBJ databases">
        <title>Genome sequencing of Lautropia sp. KCOM 2505 (= ChDC F240).</title>
        <authorList>
            <person name="Kook J.-K."/>
            <person name="Park S.-N."/>
            <person name="Lim Y.K."/>
        </authorList>
    </citation>
    <scope>NUCLEOTIDE SEQUENCE [LARGE SCALE GENOMIC DNA]</scope>
    <source>
        <strain evidence="8 9">KCOM 2505</strain>
    </source>
</reference>
<keyword evidence="4 6" id="KW-0808">Transferase</keyword>
<dbReference type="PANTHER" id="PTHR43648:SF1">
    <property type="entry name" value="ELECTRON TRANSFER FLAVOPROTEIN BETA SUBUNIT LYSINE METHYLTRANSFERASE"/>
    <property type="match status" value="1"/>
</dbReference>
<dbReference type="Pfam" id="PF06325">
    <property type="entry name" value="PrmA"/>
    <property type="match status" value="1"/>
</dbReference>
<comment type="catalytic activity">
    <reaction evidence="6">
        <text>L-lysyl-[protein] + 3 S-adenosyl-L-methionine = N(6),N(6),N(6)-trimethyl-L-lysyl-[protein] + 3 S-adenosyl-L-homocysteine + 3 H(+)</text>
        <dbReference type="Rhea" id="RHEA:54192"/>
        <dbReference type="Rhea" id="RHEA-COMP:9752"/>
        <dbReference type="Rhea" id="RHEA-COMP:13826"/>
        <dbReference type="ChEBI" id="CHEBI:15378"/>
        <dbReference type="ChEBI" id="CHEBI:29969"/>
        <dbReference type="ChEBI" id="CHEBI:57856"/>
        <dbReference type="ChEBI" id="CHEBI:59789"/>
        <dbReference type="ChEBI" id="CHEBI:61961"/>
    </reaction>
</comment>
<evidence type="ECO:0000256" key="3">
    <source>
        <dbReference type="ARBA" id="ARBA00022603"/>
    </source>
</evidence>
<dbReference type="NCBIfam" id="TIGR00406">
    <property type="entry name" value="prmA"/>
    <property type="match status" value="1"/>
</dbReference>
<evidence type="ECO:0000313" key="8">
    <source>
        <dbReference type="EMBL" id="RRN44762.1"/>
    </source>
</evidence>
<keyword evidence="3 6" id="KW-0489">Methyltransferase</keyword>
<evidence type="ECO:0000256" key="7">
    <source>
        <dbReference type="SAM" id="MobiDB-lite"/>
    </source>
</evidence>
<keyword evidence="8" id="KW-0687">Ribonucleoprotein</keyword>
<accession>A0A3R8LQW8</accession>
<dbReference type="InterPro" id="IPR050078">
    <property type="entry name" value="Ribosomal_L11_MeTrfase_PrmA"/>
</dbReference>
<comment type="function">
    <text evidence="6">Methylates ribosomal protein L11.</text>
</comment>
<dbReference type="GO" id="GO:0005829">
    <property type="term" value="C:cytosol"/>
    <property type="evidence" value="ECO:0007669"/>
    <property type="project" value="TreeGrafter"/>
</dbReference>
<dbReference type="PANTHER" id="PTHR43648">
    <property type="entry name" value="ELECTRON TRANSFER FLAVOPROTEIN BETA SUBUNIT LYSINE METHYLTRANSFERASE"/>
    <property type="match status" value="1"/>
</dbReference>
<dbReference type="GO" id="GO:0016279">
    <property type="term" value="F:protein-lysine N-methyltransferase activity"/>
    <property type="evidence" value="ECO:0007669"/>
    <property type="project" value="TreeGrafter"/>
</dbReference>